<accession>A0A9J6BIH1</accession>
<feature type="region of interest" description="Disordered" evidence="3">
    <location>
        <begin position="23"/>
        <end position="48"/>
    </location>
</feature>
<dbReference type="Proteomes" id="UP001107558">
    <property type="component" value="Chromosome 4"/>
</dbReference>
<dbReference type="CDD" id="cd00190">
    <property type="entry name" value="Tryp_SPc"/>
    <property type="match status" value="1"/>
</dbReference>
<keyword evidence="1" id="KW-1015">Disulfide bond</keyword>
<feature type="domain" description="Peptidase S1" evidence="4">
    <location>
        <begin position="155"/>
        <end position="404"/>
    </location>
</feature>
<name>A0A9J6BIH1_POLVA</name>
<dbReference type="Gene3D" id="2.40.10.10">
    <property type="entry name" value="Trypsin-like serine proteases"/>
    <property type="match status" value="2"/>
</dbReference>
<evidence type="ECO:0000256" key="2">
    <source>
        <dbReference type="ARBA" id="ARBA00024195"/>
    </source>
</evidence>
<keyword evidence="6" id="KW-1185">Reference proteome</keyword>
<evidence type="ECO:0000313" key="6">
    <source>
        <dbReference type="Proteomes" id="UP001107558"/>
    </source>
</evidence>
<dbReference type="GO" id="GO:0004252">
    <property type="term" value="F:serine-type endopeptidase activity"/>
    <property type="evidence" value="ECO:0007669"/>
    <property type="project" value="InterPro"/>
</dbReference>
<proteinExistence type="inferred from homology"/>
<dbReference type="Pfam" id="PF00089">
    <property type="entry name" value="Trypsin"/>
    <property type="match status" value="1"/>
</dbReference>
<dbReference type="OrthoDB" id="6656697at2759"/>
<dbReference type="PROSITE" id="PS50240">
    <property type="entry name" value="TRYPSIN_DOM"/>
    <property type="match status" value="1"/>
</dbReference>
<dbReference type="SMART" id="SM00020">
    <property type="entry name" value="Tryp_SPc"/>
    <property type="match status" value="1"/>
</dbReference>
<dbReference type="PRINTS" id="PR00722">
    <property type="entry name" value="CHYMOTRYPSIN"/>
</dbReference>
<comment type="caution">
    <text evidence="5">The sequence shown here is derived from an EMBL/GenBank/DDBJ whole genome shotgun (WGS) entry which is preliminary data.</text>
</comment>
<feature type="region of interest" description="Disordered" evidence="3">
    <location>
        <begin position="470"/>
        <end position="509"/>
    </location>
</feature>
<dbReference type="InterPro" id="IPR009003">
    <property type="entry name" value="Peptidase_S1_PA"/>
</dbReference>
<organism evidence="5 6">
    <name type="scientific">Polypedilum vanderplanki</name>
    <name type="common">Sleeping chironomid midge</name>
    <dbReference type="NCBI Taxonomy" id="319348"/>
    <lineage>
        <taxon>Eukaryota</taxon>
        <taxon>Metazoa</taxon>
        <taxon>Ecdysozoa</taxon>
        <taxon>Arthropoda</taxon>
        <taxon>Hexapoda</taxon>
        <taxon>Insecta</taxon>
        <taxon>Pterygota</taxon>
        <taxon>Neoptera</taxon>
        <taxon>Endopterygota</taxon>
        <taxon>Diptera</taxon>
        <taxon>Nematocera</taxon>
        <taxon>Chironomoidea</taxon>
        <taxon>Chironomidae</taxon>
        <taxon>Chironominae</taxon>
        <taxon>Polypedilum</taxon>
        <taxon>Polypedilum</taxon>
    </lineage>
</organism>
<dbReference type="InterPro" id="IPR043504">
    <property type="entry name" value="Peptidase_S1_PA_chymotrypsin"/>
</dbReference>
<dbReference type="InterPro" id="IPR001314">
    <property type="entry name" value="Peptidase_S1A"/>
</dbReference>
<dbReference type="InterPro" id="IPR001254">
    <property type="entry name" value="Trypsin_dom"/>
</dbReference>
<dbReference type="PANTHER" id="PTHR24258:SF142">
    <property type="entry name" value="PEPTIDASE S1 DOMAIN-CONTAINING PROTEIN"/>
    <property type="match status" value="1"/>
</dbReference>
<sequence length="509" mass="53921">MGPDVWVYNVCYCVTAGSCTNNMTSTTSNGTTATTNTGNPSTANTAAPTTKATTTTAKMGNQIVTTKPATTTMTLTTTTAKINRRPDLEESDGSLDPRIGGSSSSSNIGNVIDPTYVPVTSGISPVVNNQTSCAAGLELCCPTNGYGCGMRYPTVVNAPNTTEDGQSSYGSYPWEVVIISDKGEFIGGGVLIHNRYALTVAHKIYYSYNIKIRLGEWNTNTTIEPFPPQEFSIADNDVIFHPNFTSMKTLKNDIAILRLPSPGVRLGVFPTISTACLPNKLLSNERCWVTGWGAKTFSNSSNYQSILKEIDLPLIDQTTCEAQLKATRLGENFTLDRNSFVCAGGEEGKDSCAGDGGNGLVCSVNGRFYLYGLVSWGISCGTLNVPGVYVNVLSFILWIQSKIRELEGVSNSAATASISDSTTASTKATTTATIATTAKVNSTNANESTTVKTTIKTTAKTNATTTTIKSNSNNTATTKNSVNATSNNTVNSTTKTTVKPTTIHTSTKK</sequence>
<protein>
    <recommendedName>
        <fullName evidence="4">Peptidase S1 domain-containing protein</fullName>
    </recommendedName>
</protein>
<reference evidence="5" key="1">
    <citation type="submission" date="2021-03" db="EMBL/GenBank/DDBJ databases">
        <title>Chromosome level genome of the anhydrobiotic midge Polypedilum vanderplanki.</title>
        <authorList>
            <person name="Yoshida Y."/>
            <person name="Kikawada T."/>
            <person name="Gusev O."/>
        </authorList>
    </citation>
    <scope>NUCLEOTIDE SEQUENCE</scope>
    <source>
        <strain evidence="5">NIAS01</strain>
        <tissue evidence="5">Whole body or cell culture</tissue>
    </source>
</reference>
<evidence type="ECO:0000313" key="5">
    <source>
        <dbReference type="EMBL" id="KAG5669222.1"/>
    </source>
</evidence>
<dbReference type="PANTHER" id="PTHR24258">
    <property type="entry name" value="SERINE PROTEASE-RELATED"/>
    <property type="match status" value="1"/>
</dbReference>
<gene>
    <name evidence="5" type="ORF">PVAND_017114</name>
</gene>
<evidence type="ECO:0000256" key="1">
    <source>
        <dbReference type="ARBA" id="ARBA00023157"/>
    </source>
</evidence>
<dbReference type="FunFam" id="2.40.10.10:FF:000002">
    <property type="entry name" value="Transmembrane protease serine"/>
    <property type="match status" value="1"/>
</dbReference>
<dbReference type="GO" id="GO:0006508">
    <property type="term" value="P:proteolysis"/>
    <property type="evidence" value="ECO:0007669"/>
    <property type="project" value="InterPro"/>
</dbReference>
<dbReference type="AlphaFoldDB" id="A0A9J6BIH1"/>
<dbReference type="SUPFAM" id="SSF50494">
    <property type="entry name" value="Trypsin-like serine proteases"/>
    <property type="match status" value="1"/>
</dbReference>
<feature type="region of interest" description="Disordered" evidence="3">
    <location>
        <begin position="79"/>
        <end position="107"/>
    </location>
</feature>
<comment type="similarity">
    <text evidence="2">Belongs to the peptidase S1 family. CLIP subfamily.</text>
</comment>
<evidence type="ECO:0000259" key="4">
    <source>
        <dbReference type="PROSITE" id="PS50240"/>
    </source>
</evidence>
<dbReference type="EMBL" id="JADBJN010000004">
    <property type="protein sequence ID" value="KAG5669222.1"/>
    <property type="molecule type" value="Genomic_DNA"/>
</dbReference>
<evidence type="ECO:0000256" key="3">
    <source>
        <dbReference type="SAM" id="MobiDB-lite"/>
    </source>
</evidence>